<dbReference type="AlphaFoldDB" id="A0A5C4JU77"/>
<sequence>MTGLNEKLRGISRRDLFKLSGKFGLSSTLLAASSMAGVVTLPRLAQAVESTYEKRFSKEPKYTLKYGASGFNARNLMIERAGCLEFARDLESRTDGLVRVEFIGDNQICGQLNCVEKTQLGIIDIYAASTQNSAGGAPYLNVLDYAYMFPGRASQYHFLYSPGSQRILRDPLEKRHGLKFLFSHCELRGIQLGLKYQDKPTVTKLEELFGTKNRVTGTQLGRIAMQLLNLNPVPIAWEETLDGLKQGLIDGAETWASAVAYANMSPVVSQSVDLKFFCGTEHTSMSSKVFDSFEPDVQDAVMESSYLTQVQIQAANEAALVKTVGFSDPQLPGTIFDEYNVRPAFLPDEQIKMAEEMCSPEYNPEPWAQWRERLNNWAGGIDTYAEISAIAREVPADMKPENVEPRRWWKS</sequence>
<dbReference type="PANTHER" id="PTHR33376:SF5">
    <property type="entry name" value="EXTRACYTOPLASMIC SOLUTE RECEPTOR PROTEIN"/>
    <property type="match status" value="1"/>
</dbReference>
<dbReference type="InterPro" id="IPR018389">
    <property type="entry name" value="DctP_fam"/>
</dbReference>
<name>A0A5C4JU77_9HYPH</name>
<dbReference type="Proteomes" id="UP000307874">
    <property type="component" value="Unassembled WGS sequence"/>
</dbReference>
<dbReference type="Gene3D" id="3.40.190.170">
    <property type="entry name" value="Bacterial extracellular solute-binding protein, family 7"/>
    <property type="match status" value="1"/>
</dbReference>
<organism evidence="2 3">
    <name type="scientific">Martelella lutilitoris</name>
    <dbReference type="NCBI Taxonomy" id="2583532"/>
    <lineage>
        <taxon>Bacteria</taxon>
        <taxon>Pseudomonadati</taxon>
        <taxon>Pseudomonadota</taxon>
        <taxon>Alphaproteobacteria</taxon>
        <taxon>Hyphomicrobiales</taxon>
        <taxon>Aurantimonadaceae</taxon>
        <taxon>Martelella</taxon>
    </lineage>
</organism>
<keyword evidence="3" id="KW-1185">Reference proteome</keyword>
<dbReference type="PANTHER" id="PTHR33376">
    <property type="match status" value="1"/>
</dbReference>
<dbReference type="OrthoDB" id="7655321at2"/>
<keyword evidence="1" id="KW-0732">Signal</keyword>
<dbReference type="Pfam" id="PF03480">
    <property type="entry name" value="DctP"/>
    <property type="match status" value="1"/>
</dbReference>
<dbReference type="CDD" id="cd13603">
    <property type="entry name" value="PBP2_TRAP_Siap_TeaA_like"/>
    <property type="match status" value="1"/>
</dbReference>
<dbReference type="InterPro" id="IPR006311">
    <property type="entry name" value="TAT_signal"/>
</dbReference>
<protein>
    <submittedName>
        <fullName evidence="2">TRAP transporter substrate-binding protein</fullName>
    </submittedName>
</protein>
<reference evidence="2 3" key="1">
    <citation type="submission" date="2019-05" db="EMBL/GenBank/DDBJ databases">
        <authorList>
            <person name="Lee S.D."/>
        </authorList>
    </citation>
    <scope>NUCLEOTIDE SEQUENCE [LARGE SCALE GENOMIC DNA]</scope>
    <source>
        <strain evidence="2 3">GH2-6</strain>
    </source>
</reference>
<evidence type="ECO:0000313" key="3">
    <source>
        <dbReference type="Proteomes" id="UP000307874"/>
    </source>
</evidence>
<evidence type="ECO:0000256" key="1">
    <source>
        <dbReference type="ARBA" id="ARBA00022729"/>
    </source>
</evidence>
<dbReference type="InterPro" id="IPR038404">
    <property type="entry name" value="TRAP_DctP_sf"/>
</dbReference>
<reference evidence="2 3" key="2">
    <citation type="submission" date="2019-06" db="EMBL/GenBank/DDBJ databases">
        <title>Martelella lutilitoris sp. nov., isolated from a tidal mudflat.</title>
        <authorList>
            <person name="Kim Y.-J."/>
        </authorList>
    </citation>
    <scope>NUCLEOTIDE SEQUENCE [LARGE SCALE GENOMIC DNA]</scope>
    <source>
        <strain evidence="2 3">GH2-6</strain>
    </source>
</reference>
<dbReference type="GO" id="GO:0055085">
    <property type="term" value="P:transmembrane transport"/>
    <property type="evidence" value="ECO:0007669"/>
    <property type="project" value="InterPro"/>
</dbReference>
<dbReference type="EMBL" id="VCLB01000004">
    <property type="protein sequence ID" value="TNB48229.1"/>
    <property type="molecule type" value="Genomic_DNA"/>
</dbReference>
<proteinExistence type="predicted"/>
<gene>
    <name evidence="2" type="ORF">FF124_07795</name>
</gene>
<dbReference type="NCBIfam" id="NF037995">
    <property type="entry name" value="TRAP_S1"/>
    <property type="match status" value="1"/>
</dbReference>
<dbReference type="RefSeq" id="WP_138747935.1">
    <property type="nucleotide sequence ID" value="NZ_VCLB01000004.1"/>
</dbReference>
<evidence type="ECO:0000313" key="2">
    <source>
        <dbReference type="EMBL" id="TNB48229.1"/>
    </source>
</evidence>
<dbReference type="PROSITE" id="PS51318">
    <property type="entry name" value="TAT"/>
    <property type="match status" value="1"/>
</dbReference>
<comment type="caution">
    <text evidence="2">The sequence shown here is derived from an EMBL/GenBank/DDBJ whole genome shotgun (WGS) entry which is preliminary data.</text>
</comment>
<accession>A0A5C4JU77</accession>